<evidence type="ECO:0000313" key="5">
    <source>
        <dbReference type="Proteomes" id="UP000001702"/>
    </source>
</evidence>
<keyword evidence="2" id="KW-0378">Hydrolase</keyword>
<dbReference type="HOGENOM" id="CLU_063016_0_0_6"/>
<dbReference type="Pfam" id="PF08282">
    <property type="entry name" value="Hydrolase_3"/>
    <property type="match status" value="1"/>
</dbReference>
<dbReference type="KEGG" id="pam:PANA_2313"/>
<dbReference type="Gene3D" id="3.30.980.20">
    <property type="entry name" value="Putative mannosyl-3-phosphoglycerate phosphatase, domain 2"/>
    <property type="match status" value="1"/>
</dbReference>
<dbReference type="eggNOG" id="COG3769">
    <property type="taxonomic scope" value="Bacteria"/>
</dbReference>
<organism evidence="4 5">
    <name type="scientific">Pantoea ananatis (strain LMG 20103)</name>
    <dbReference type="NCBI Taxonomy" id="706191"/>
    <lineage>
        <taxon>Bacteria</taxon>
        <taxon>Pseudomonadati</taxon>
        <taxon>Pseudomonadota</taxon>
        <taxon>Gammaproteobacteria</taxon>
        <taxon>Enterobacterales</taxon>
        <taxon>Erwiniaceae</taxon>
        <taxon>Pantoea</taxon>
    </lineage>
</organism>
<accession>D4GH33</accession>
<dbReference type="NCBIfam" id="TIGR01486">
    <property type="entry name" value="HAD-SF-IIB-MPGP"/>
    <property type="match status" value="1"/>
</dbReference>
<dbReference type="SUPFAM" id="SSF56784">
    <property type="entry name" value="HAD-like"/>
    <property type="match status" value="1"/>
</dbReference>
<dbReference type="InterPro" id="IPR006379">
    <property type="entry name" value="HAD-SF_hydro_IIB"/>
</dbReference>
<dbReference type="PANTHER" id="PTHR10000">
    <property type="entry name" value="PHOSPHOSERINE PHOSPHATASE"/>
    <property type="match status" value="1"/>
</dbReference>
<dbReference type="GO" id="GO:0050531">
    <property type="term" value="F:mannosyl-3-phosphoglycerate phosphatase activity"/>
    <property type="evidence" value="ECO:0007669"/>
    <property type="project" value="InterPro"/>
</dbReference>
<dbReference type="GO" id="GO:0005829">
    <property type="term" value="C:cytosol"/>
    <property type="evidence" value="ECO:0007669"/>
    <property type="project" value="TreeGrafter"/>
</dbReference>
<keyword evidence="5" id="KW-1185">Reference proteome</keyword>
<name>D4GH33_PANAM</name>
<reference evidence="4 5" key="1">
    <citation type="journal article" date="2010" name="J. Bacteriol.">
        <title>Genome sequence of Pantoea ananatis LMG20103, the causative agent of Eucalyptus blight and dieback.</title>
        <authorList>
            <person name="De Maayer P."/>
            <person name="Chan W.Y."/>
            <person name="Venter S.N."/>
            <person name="Toth I.K."/>
            <person name="Birch P.R."/>
            <person name="Joubert F."/>
            <person name="Coutinho T.A."/>
        </authorList>
    </citation>
    <scope>NUCLEOTIDE SEQUENCE [LARGE SCALE GENOMIC DNA]</scope>
    <source>
        <strain evidence="4 5">LMG 20103</strain>
    </source>
</reference>
<evidence type="ECO:0000256" key="2">
    <source>
        <dbReference type="ARBA" id="ARBA00022801"/>
    </source>
</evidence>
<dbReference type="InterPro" id="IPR023214">
    <property type="entry name" value="HAD_sf"/>
</dbReference>
<dbReference type="NCBIfam" id="TIGR01484">
    <property type="entry name" value="HAD-SF-IIB"/>
    <property type="match status" value="1"/>
</dbReference>
<evidence type="ECO:0000256" key="1">
    <source>
        <dbReference type="ARBA" id="ARBA00022723"/>
    </source>
</evidence>
<dbReference type="AlphaFoldDB" id="D4GH33"/>
<keyword evidence="1" id="KW-0479">Metal-binding</keyword>
<dbReference type="Gene3D" id="3.40.50.1000">
    <property type="entry name" value="HAD superfamily/HAD-like"/>
    <property type="match status" value="1"/>
</dbReference>
<dbReference type="InterPro" id="IPR036412">
    <property type="entry name" value="HAD-like_sf"/>
</dbReference>
<dbReference type="Proteomes" id="UP000001702">
    <property type="component" value="Chromosome"/>
</dbReference>
<dbReference type="STRING" id="706191.PANA_2313"/>
<evidence type="ECO:0000256" key="3">
    <source>
        <dbReference type="ARBA" id="ARBA00022842"/>
    </source>
</evidence>
<evidence type="ECO:0000313" key="4">
    <source>
        <dbReference type="EMBL" id="ADD77480.1"/>
    </source>
</evidence>
<protein>
    <submittedName>
        <fullName evidence="4">YedP</fullName>
    </submittedName>
</protein>
<sequence>MKEIRMPNLNESLMIVTDLDGSLLDHHDYNWDAAADWLDTLNAHAVPLIICSSKTAAEILPLQRKLGIAGTAFIAENGAVLYLNESKSVRIPDDKMNYAAICRVLAALQQQFRFTGFHDFSDVDVSAMTGLSEADAALARQRDASEVIVWRDTDEAFDRFRKALADYHLSLTQGGRFWHVMPARSGKGEALRWLLSHTDREGVTTLGLGDGPNDAPMLDAVDYAVVIKGFSKTPVTLQRAEDANVFRTTHHGPEGWREGLDHFLTQPRKAVVPLAKP</sequence>
<proteinExistence type="predicted"/>
<dbReference type="EMBL" id="CP001875">
    <property type="protein sequence ID" value="ADD77480.1"/>
    <property type="molecule type" value="Genomic_DNA"/>
</dbReference>
<dbReference type="GO" id="GO:0000287">
    <property type="term" value="F:magnesium ion binding"/>
    <property type="evidence" value="ECO:0007669"/>
    <property type="project" value="UniProtKB-ARBA"/>
</dbReference>
<keyword evidence="3" id="KW-0460">Magnesium</keyword>
<dbReference type="InterPro" id="IPR006381">
    <property type="entry name" value="HAD-SF-IIB-MPGP"/>
</dbReference>
<dbReference type="SFLD" id="SFLDG01142">
    <property type="entry name" value="C2.B.2:_Mannosyl-3-phosphoglyc"/>
    <property type="match status" value="1"/>
</dbReference>
<dbReference type="GO" id="GO:0051479">
    <property type="term" value="P:mannosylglycerate biosynthetic process"/>
    <property type="evidence" value="ECO:0007669"/>
    <property type="project" value="InterPro"/>
</dbReference>
<dbReference type="SFLD" id="SFLDG01140">
    <property type="entry name" value="C2.B:_Phosphomannomutase_and_P"/>
    <property type="match status" value="1"/>
</dbReference>
<dbReference type="NCBIfam" id="NF002976">
    <property type="entry name" value="PRK03669.1"/>
    <property type="match status" value="1"/>
</dbReference>
<gene>
    <name evidence="4" type="primary">yedP</name>
    <name evidence="4" type="ordered locus">PANA_2313</name>
</gene>
<dbReference type="PANTHER" id="PTHR10000:SF8">
    <property type="entry name" value="HAD SUPERFAMILY HYDROLASE-LIKE, TYPE 3"/>
    <property type="match status" value="1"/>
</dbReference>
<dbReference type="SFLD" id="SFLDS00003">
    <property type="entry name" value="Haloacid_Dehalogenase"/>
    <property type="match status" value="1"/>
</dbReference>